<dbReference type="SUPFAM" id="SSF52833">
    <property type="entry name" value="Thioredoxin-like"/>
    <property type="match status" value="1"/>
</dbReference>
<dbReference type="RefSeq" id="XP_004344023.1">
    <property type="nucleotide sequence ID" value="XM_004343973.1"/>
</dbReference>
<gene>
    <name evidence="4" type="ORF">ACA1_053430</name>
</gene>
<accession>L8H666</accession>
<dbReference type="OMA" id="WANERDP"/>
<reference evidence="4 5" key="1">
    <citation type="journal article" date="2013" name="Genome Biol.">
        <title>Genome of Acanthamoeba castellanii highlights extensive lateral gene transfer and early evolution of tyrosine kinase signaling.</title>
        <authorList>
            <person name="Clarke M."/>
            <person name="Lohan A.J."/>
            <person name="Liu B."/>
            <person name="Lagkouvardos I."/>
            <person name="Roy S."/>
            <person name="Zafar N."/>
            <person name="Bertelli C."/>
            <person name="Schilde C."/>
            <person name="Kianianmomeni A."/>
            <person name="Burglin T.R."/>
            <person name="Frech C."/>
            <person name="Turcotte B."/>
            <person name="Kopec K.O."/>
            <person name="Synnott J.M."/>
            <person name="Choo C."/>
            <person name="Paponov I."/>
            <person name="Finkler A."/>
            <person name="Soon Heng Tan C."/>
            <person name="Hutchins A.P."/>
            <person name="Weinmeier T."/>
            <person name="Rattei T."/>
            <person name="Chu J.S."/>
            <person name="Gimenez G."/>
            <person name="Irimia M."/>
            <person name="Rigden D.J."/>
            <person name="Fitzpatrick D.A."/>
            <person name="Lorenzo-Morales J."/>
            <person name="Bateman A."/>
            <person name="Chiu C.H."/>
            <person name="Tang P."/>
            <person name="Hegemann P."/>
            <person name="Fromm H."/>
            <person name="Raoult D."/>
            <person name="Greub G."/>
            <person name="Miranda-Saavedra D."/>
            <person name="Chen N."/>
            <person name="Nash P."/>
            <person name="Ginger M.L."/>
            <person name="Horn M."/>
            <person name="Schaap P."/>
            <person name="Caler L."/>
            <person name="Loftus B."/>
        </authorList>
    </citation>
    <scope>NUCLEOTIDE SEQUENCE [LARGE SCALE GENOMIC DNA]</scope>
    <source>
        <strain evidence="4 5">Neff</strain>
    </source>
</reference>
<feature type="region of interest" description="Disordered" evidence="1">
    <location>
        <begin position="25"/>
        <end position="49"/>
    </location>
</feature>
<evidence type="ECO:0000256" key="2">
    <source>
        <dbReference type="SAM" id="SignalP"/>
    </source>
</evidence>
<evidence type="ECO:0000313" key="4">
    <source>
        <dbReference type="EMBL" id="ELR20620.1"/>
    </source>
</evidence>
<keyword evidence="2" id="KW-0732">Signal</keyword>
<dbReference type="InterPro" id="IPR036249">
    <property type="entry name" value="Thioredoxin-like_sf"/>
</dbReference>
<dbReference type="InterPro" id="IPR001853">
    <property type="entry name" value="DSBA-like_thioredoxin_dom"/>
</dbReference>
<evidence type="ECO:0000313" key="5">
    <source>
        <dbReference type="Proteomes" id="UP000011083"/>
    </source>
</evidence>
<dbReference type="GO" id="GO:0005777">
    <property type="term" value="C:peroxisome"/>
    <property type="evidence" value="ECO:0007669"/>
    <property type="project" value="TreeGrafter"/>
</dbReference>
<dbReference type="Pfam" id="PF01323">
    <property type="entry name" value="DSBA"/>
    <property type="match status" value="1"/>
</dbReference>
<dbReference type="Proteomes" id="UP000011083">
    <property type="component" value="Unassembled WGS sequence"/>
</dbReference>
<proteinExistence type="predicted"/>
<keyword evidence="5" id="KW-1185">Reference proteome</keyword>
<dbReference type="InterPro" id="IPR051924">
    <property type="entry name" value="GST_Kappa/NadH"/>
</dbReference>
<dbReference type="GO" id="GO:0004364">
    <property type="term" value="F:glutathione transferase activity"/>
    <property type="evidence" value="ECO:0007669"/>
    <property type="project" value="TreeGrafter"/>
</dbReference>
<feature type="signal peptide" evidence="2">
    <location>
        <begin position="1"/>
        <end position="20"/>
    </location>
</feature>
<evidence type="ECO:0000259" key="3">
    <source>
        <dbReference type="Pfam" id="PF01323"/>
    </source>
</evidence>
<protein>
    <submittedName>
        <fullName evidence="4">DSBA family thioredoxin domain containing protein</fullName>
    </submittedName>
</protein>
<feature type="chain" id="PRO_5003990449" evidence="2">
    <location>
        <begin position="21"/>
        <end position="293"/>
    </location>
</feature>
<dbReference type="AlphaFoldDB" id="L8H666"/>
<dbReference type="PANTHER" id="PTHR42943">
    <property type="entry name" value="GLUTATHIONE S-TRANSFERASE KAPPA"/>
    <property type="match status" value="1"/>
</dbReference>
<dbReference type="Gene3D" id="3.40.30.10">
    <property type="entry name" value="Glutaredoxin"/>
    <property type="match status" value="1"/>
</dbReference>
<dbReference type="PANTHER" id="PTHR42943:SF2">
    <property type="entry name" value="GLUTATHIONE S-TRANSFERASE KAPPA 1"/>
    <property type="match status" value="1"/>
</dbReference>
<name>L8H666_ACACF</name>
<dbReference type="GO" id="GO:0005739">
    <property type="term" value="C:mitochondrion"/>
    <property type="evidence" value="ECO:0007669"/>
    <property type="project" value="TreeGrafter"/>
</dbReference>
<evidence type="ECO:0000256" key="1">
    <source>
        <dbReference type="SAM" id="MobiDB-lite"/>
    </source>
</evidence>
<dbReference type="GO" id="GO:0004602">
    <property type="term" value="F:glutathione peroxidase activity"/>
    <property type="evidence" value="ECO:0007669"/>
    <property type="project" value="TreeGrafter"/>
</dbReference>
<dbReference type="KEGG" id="acan:ACA1_053430"/>
<dbReference type="GO" id="GO:0006749">
    <property type="term" value="P:glutathione metabolic process"/>
    <property type="evidence" value="ECO:0007669"/>
    <property type="project" value="TreeGrafter"/>
</dbReference>
<feature type="domain" description="DSBA-like thioredoxin" evidence="3">
    <location>
        <begin position="55"/>
        <end position="272"/>
    </location>
</feature>
<organism evidence="4 5">
    <name type="scientific">Acanthamoeba castellanii (strain ATCC 30010 / Neff)</name>
    <dbReference type="NCBI Taxonomy" id="1257118"/>
    <lineage>
        <taxon>Eukaryota</taxon>
        <taxon>Amoebozoa</taxon>
        <taxon>Discosea</taxon>
        <taxon>Longamoebia</taxon>
        <taxon>Centramoebida</taxon>
        <taxon>Acanthamoebidae</taxon>
        <taxon>Acanthamoeba</taxon>
    </lineage>
</organism>
<dbReference type="GeneID" id="14921487"/>
<dbReference type="OrthoDB" id="4664297at2759"/>
<dbReference type="EMBL" id="KB007909">
    <property type="protein sequence ID" value="ELR20620.1"/>
    <property type="molecule type" value="Genomic_DNA"/>
</dbReference>
<dbReference type="VEuPathDB" id="AmoebaDB:ACA1_053430"/>
<sequence>MWHCRSLAVVLSSRTAASCASRSLSSVSTGGGEHQPPPAAAAASSSGGAPPPVEVRFYFDYRSPFAYLAKDLVYGIEDHYPPDAVHVRWLPFAFPVEEGFGLPGSRSRYHLNKVKYAYVDARQWANERDPPLVIKGPQRVFDSTRANAAGLFAQSLGRPVFRAYTDRVYREFFERRLDIEQAEAIRCVLQDAVARHAGDHSQAAAGWESRYAAFVGDDEQQQEEGGGGAARGQLAEIREAAEEEGVFGVPSFVVGGHLFFGADRFHWVRRRLDALLAARHTPGTTQPTTSSST</sequence>